<dbReference type="Pfam" id="PF00892">
    <property type="entry name" value="EamA"/>
    <property type="match status" value="2"/>
</dbReference>
<feature type="transmembrane region" description="Helical" evidence="2">
    <location>
        <begin position="90"/>
        <end position="109"/>
    </location>
</feature>
<sequence length="309" mass="30872">MPVTLPWRRPARATAPGAVPAAGAWDRWRGAVAAATAMFCVGTLTAVAPVLHRYPLYGGQALRYALGALVLLAVMRARRLPHLRLGGRELALVVLLAGTGLAAFNAFVVESTRHADPAAVGTVVAAVPVVLALAGPLLERRRPSPRVVLAAGVVAAGAAVAAGFGGGSPLGLLLAAGALGCEVAFSLLAVPLLPRLGAVRVAAYTTVAAVPLLLAMGYAADGPAALRVPAVAEAAALGYLALVVTAFAFFCWYDALHRLGADRAGLFSGFLPAGAVVAGLLLGTGTPAVAELAGTAIVAAGLALGLRGR</sequence>
<feature type="domain" description="EamA" evidence="3">
    <location>
        <begin position="29"/>
        <end position="160"/>
    </location>
</feature>
<evidence type="ECO:0000256" key="2">
    <source>
        <dbReference type="SAM" id="Phobius"/>
    </source>
</evidence>
<dbReference type="SUPFAM" id="SSF103481">
    <property type="entry name" value="Multidrug resistance efflux transporter EmrE"/>
    <property type="match status" value="2"/>
</dbReference>
<reference evidence="4" key="1">
    <citation type="submission" date="2021-01" db="EMBL/GenBank/DDBJ databases">
        <title>Whole genome shotgun sequence of Sphaerisporangium rufum NBRC 109079.</title>
        <authorList>
            <person name="Komaki H."/>
            <person name="Tamura T."/>
        </authorList>
    </citation>
    <scope>NUCLEOTIDE SEQUENCE</scope>
    <source>
        <strain evidence="4">NBRC 109079</strain>
    </source>
</reference>
<feature type="transmembrane region" description="Helical" evidence="2">
    <location>
        <begin position="232"/>
        <end position="252"/>
    </location>
</feature>
<evidence type="ECO:0000256" key="1">
    <source>
        <dbReference type="ARBA" id="ARBA00007362"/>
    </source>
</evidence>
<keyword evidence="5" id="KW-1185">Reference proteome</keyword>
<feature type="transmembrane region" description="Helical" evidence="2">
    <location>
        <begin position="115"/>
        <end position="135"/>
    </location>
</feature>
<comment type="similarity">
    <text evidence="1">Belongs to the EamA transporter family.</text>
</comment>
<feature type="transmembrane region" description="Helical" evidence="2">
    <location>
        <begin position="264"/>
        <end position="282"/>
    </location>
</feature>
<dbReference type="EMBL" id="BOOU01000083">
    <property type="protein sequence ID" value="GII80879.1"/>
    <property type="molecule type" value="Genomic_DNA"/>
</dbReference>
<keyword evidence="2" id="KW-0812">Transmembrane</keyword>
<feature type="transmembrane region" description="Helical" evidence="2">
    <location>
        <begin position="172"/>
        <end position="194"/>
    </location>
</feature>
<dbReference type="GO" id="GO:0016020">
    <property type="term" value="C:membrane"/>
    <property type="evidence" value="ECO:0007669"/>
    <property type="project" value="InterPro"/>
</dbReference>
<comment type="caution">
    <text evidence="4">The sequence shown here is derived from an EMBL/GenBank/DDBJ whole genome shotgun (WGS) entry which is preliminary data.</text>
</comment>
<feature type="transmembrane region" description="Helical" evidence="2">
    <location>
        <begin position="201"/>
        <end position="220"/>
    </location>
</feature>
<proteinExistence type="inferred from homology"/>
<dbReference type="InterPro" id="IPR037185">
    <property type="entry name" value="EmrE-like"/>
</dbReference>
<name>A0A919V2M2_9ACTN</name>
<feature type="transmembrane region" description="Helical" evidence="2">
    <location>
        <begin position="31"/>
        <end position="51"/>
    </location>
</feature>
<dbReference type="AlphaFoldDB" id="A0A919V2M2"/>
<evidence type="ECO:0000259" key="3">
    <source>
        <dbReference type="Pfam" id="PF00892"/>
    </source>
</evidence>
<keyword evidence="2" id="KW-1133">Transmembrane helix</keyword>
<feature type="transmembrane region" description="Helical" evidence="2">
    <location>
        <begin position="147"/>
        <end position="166"/>
    </location>
</feature>
<evidence type="ECO:0000313" key="4">
    <source>
        <dbReference type="EMBL" id="GII80879.1"/>
    </source>
</evidence>
<feature type="domain" description="EamA" evidence="3">
    <location>
        <begin position="171"/>
        <end position="304"/>
    </location>
</feature>
<dbReference type="InterPro" id="IPR000620">
    <property type="entry name" value="EamA_dom"/>
</dbReference>
<keyword evidence="2" id="KW-0472">Membrane</keyword>
<organism evidence="4 5">
    <name type="scientific">Sphaerisporangium rufum</name>
    <dbReference type="NCBI Taxonomy" id="1381558"/>
    <lineage>
        <taxon>Bacteria</taxon>
        <taxon>Bacillati</taxon>
        <taxon>Actinomycetota</taxon>
        <taxon>Actinomycetes</taxon>
        <taxon>Streptosporangiales</taxon>
        <taxon>Streptosporangiaceae</taxon>
        <taxon>Sphaerisporangium</taxon>
    </lineage>
</organism>
<protein>
    <recommendedName>
        <fullName evidence="3">EamA domain-containing protein</fullName>
    </recommendedName>
</protein>
<dbReference type="Proteomes" id="UP000655287">
    <property type="component" value="Unassembled WGS sequence"/>
</dbReference>
<feature type="transmembrane region" description="Helical" evidence="2">
    <location>
        <begin position="57"/>
        <end position="78"/>
    </location>
</feature>
<gene>
    <name evidence="4" type="ORF">Sru01_58610</name>
</gene>
<evidence type="ECO:0000313" key="5">
    <source>
        <dbReference type="Proteomes" id="UP000655287"/>
    </source>
</evidence>
<feature type="transmembrane region" description="Helical" evidence="2">
    <location>
        <begin position="288"/>
        <end position="306"/>
    </location>
</feature>
<dbReference type="RefSeq" id="WP_203992278.1">
    <property type="nucleotide sequence ID" value="NZ_BOOU01000083.1"/>
</dbReference>
<accession>A0A919V2M2</accession>